<protein>
    <submittedName>
        <fullName evidence="1">Uncharacterized protein</fullName>
    </submittedName>
</protein>
<accession>W7TQ50</accession>
<reference evidence="1 2" key="1">
    <citation type="journal article" date="2014" name="Mol. Plant">
        <title>Chromosome Scale Genome Assembly and Transcriptome Profiling of Nannochloropsis gaditana in Nitrogen Depletion.</title>
        <authorList>
            <person name="Corteggiani Carpinelli E."/>
            <person name="Telatin A."/>
            <person name="Vitulo N."/>
            <person name="Forcato C."/>
            <person name="D'Angelo M."/>
            <person name="Schiavon R."/>
            <person name="Vezzi A."/>
            <person name="Giacometti G.M."/>
            <person name="Morosinotto T."/>
            <person name="Valle G."/>
        </authorList>
    </citation>
    <scope>NUCLEOTIDE SEQUENCE [LARGE SCALE GENOMIC DNA]</scope>
    <source>
        <strain evidence="1 2">B-31</strain>
    </source>
</reference>
<evidence type="ECO:0000313" key="1">
    <source>
        <dbReference type="EMBL" id="EWM25613.1"/>
    </source>
</evidence>
<organism evidence="1 2">
    <name type="scientific">Nannochloropsis gaditana</name>
    <dbReference type="NCBI Taxonomy" id="72520"/>
    <lineage>
        <taxon>Eukaryota</taxon>
        <taxon>Sar</taxon>
        <taxon>Stramenopiles</taxon>
        <taxon>Ochrophyta</taxon>
        <taxon>Eustigmatophyceae</taxon>
        <taxon>Eustigmatales</taxon>
        <taxon>Monodopsidaceae</taxon>
        <taxon>Nannochloropsis</taxon>
    </lineage>
</organism>
<proteinExistence type="predicted"/>
<keyword evidence="2" id="KW-1185">Reference proteome</keyword>
<comment type="caution">
    <text evidence="1">The sequence shown here is derived from an EMBL/GenBank/DDBJ whole genome shotgun (WGS) entry which is preliminary data.</text>
</comment>
<dbReference type="EMBL" id="AZIL01000878">
    <property type="protein sequence ID" value="EWM25613.1"/>
    <property type="molecule type" value="Genomic_DNA"/>
</dbReference>
<sequence length="88" mass="10553">MQVMERRSPYAKRFQDRKRMYLIDVMEKERGGRRGGKGSETVECSDSAYHTFVGVRVPRWPYEERYGPFFDFVILEMGIQLLKGWRKI</sequence>
<gene>
    <name evidence="1" type="ORF">Naga_100811g2</name>
</gene>
<dbReference type="Proteomes" id="UP000019335">
    <property type="component" value="Chromosome 11"/>
</dbReference>
<name>W7TQ50_9STRA</name>
<dbReference type="AlphaFoldDB" id="W7TQ50"/>
<evidence type="ECO:0000313" key="2">
    <source>
        <dbReference type="Proteomes" id="UP000019335"/>
    </source>
</evidence>